<dbReference type="EMBL" id="CP000520">
    <property type="protein sequence ID" value="ABL95044.1"/>
    <property type="molecule type" value="Genomic_DNA"/>
</dbReference>
<reference evidence="1" key="1">
    <citation type="submission" date="2006-12" db="EMBL/GenBank/DDBJ databases">
        <title>Complete sequence of plasmid pMKMS02 of Mycobacterium sp. KMS.</title>
        <authorList>
            <consortium name="US DOE Joint Genome Institute"/>
            <person name="Copeland A."/>
            <person name="Lucas S."/>
            <person name="Lapidus A."/>
            <person name="Barry K."/>
            <person name="Detter J.C."/>
            <person name="Glavina del Rio T."/>
            <person name="Hammon N."/>
            <person name="Israni S."/>
            <person name="Dalin E."/>
            <person name="Tice H."/>
            <person name="Pitluck S."/>
            <person name="Kiss H."/>
            <person name="Brettin T."/>
            <person name="Bruce D."/>
            <person name="Han C."/>
            <person name="Tapia R."/>
            <person name="Gilna P."/>
            <person name="Schmutz J."/>
            <person name="Larimer F."/>
            <person name="Land M."/>
            <person name="Hauser L."/>
            <person name="Kyrpides N."/>
            <person name="Mikhailova N."/>
            <person name="Miller C.D."/>
            <person name="Richardson P."/>
        </authorList>
    </citation>
    <scope>NUCLEOTIDE SEQUENCE [LARGE SCALE GENOMIC DNA]</scope>
    <source>
        <strain evidence="1">KMS</strain>
        <plasmid evidence="1">pMKMS02</plasmid>
    </source>
</reference>
<proteinExistence type="predicted"/>
<keyword evidence="1" id="KW-0614">Plasmid</keyword>
<protein>
    <submittedName>
        <fullName evidence="1">Uncharacterized protein</fullName>
    </submittedName>
</protein>
<sequence length="161" mass="17018">MVLIRKRLGKGDGFGLAMAALVDDYAARSVPFEHLDVGDEAVVDRDGRPCSTALCGPIDDQLVGGQSRQCPADRFEVVATFAGRGDQLNDLRQAHVIVGDLAPTAEQFEHRRQRMTTGAAQPQSCGIGFDALTHGRGVGKFDPLPVLANGFSGVSGSATRP</sequence>
<organism evidence="1">
    <name type="scientific">Mycobacterium sp. (strain KMS)</name>
    <dbReference type="NCBI Taxonomy" id="189918"/>
    <lineage>
        <taxon>Bacteria</taxon>
        <taxon>Bacillati</taxon>
        <taxon>Actinomycetota</taxon>
        <taxon>Actinomycetes</taxon>
        <taxon>Mycobacteriales</taxon>
        <taxon>Mycobacteriaceae</taxon>
        <taxon>Mycobacterium</taxon>
    </lineage>
</organism>
<gene>
    <name evidence="1" type="ordered locus">Mkms_5870</name>
</gene>
<geneLocation type="plasmid" evidence="1">
    <name>pMKMS02</name>
</geneLocation>
<dbReference type="HOGENOM" id="CLU_1641859_0_0_11"/>
<name>A1UQD6_MYCSK</name>
<dbReference type="AlphaFoldDB" id="A1UQD6"/>
<accession>A1UQD6</accession>
<evidence type="ECO:0000313" key="1">
    <source>
        <dbReference type="EMBL" id="ABL95044.1"/>
    </source>
</evidence>
<dbReference type="KEGG" id="mkm:Mkms_5870"/>